<comment type="similarity">
    <text evidence="1">Belongs to the sigma-70 factor family. ECF subfamily.</text>
</comment>
<dbReference type="InterPro" id="IPR013324">
    <property type="entry name" value="RNA_pol_sigma_r3/r4-like"/>
</dbReference>
<reference evidence="8 9" key="1">
    <citation type="journal article" date="2010" name="BMC Genomics">
        <title>Metabolic flexibility revealed in the genome of the cyst-forming alpha-1 proteobacterium Rhodospirillum centenum.</title>
        <authorList>
            <person name="Lu Y.K."/>
            <person name="Marden J."/>
            <person name="Han M."/>
            <person name="Swingley W.D."/>
            <person name="Mastrian S.D."/>
            <person name="Chowdhury S.R."/>
            <person name="Hao J."/>
            <person name="Helmy T."/>
            <person name="Kim S."/>
            <person name="Kurdoglu A.A."/>
            <person name="Matthies H.J."/>
            <person name="Rollo D."/>
            <person name="Stothard P."/>
            <person name="Blankenship R.E."/>
            <person name="Bauer C.E."/>
            <person name="Touchman J.W."/>
        </authorList>
    </citation>
    <scope>NUCLEOTIDE SEQUENCE [LARGE SCALE GENOMIC DNA]</scope>
    <source>
        <strain evidence="9">ATCC 51521 / SW</strain>
    </source>
</reference>
<dbReference type="HOGENOM" id="CLU_047691_3_0_5"/>
<sequence length="207" mass="22820">MRRRSIVDANVRGASVQSLLDGATDEDLMERVSAGDRAAFAVLVRRHAARALALARRLGCGAGEDEDIVQEAMVRVWRAAERWNPDGGARFTTWFHRIVLNLCLDRRRRPAGLTLEEIAEPEAPERPAPQRIAERQTADLLSQALDGLPERQRAAVALCYYDDHTAAEAAAVMGVTTGAVEQMLTRARRALRGRLQTLGVMGAEWVP</sequence>
<keyword evidence="5" id="KW-0804">Transcription</keyword>
<feature type="domain" description="RNA polymerase sigma-70 region 2" evidence="6">
    <location>
        <begin position="43"/>
        <end position="109"/>
    </location>
</feature>
<dbReference type="SUPFAM" id="SSF88946">
    <property type="entry name" value="Sigma2 domain of RNA polymerase sigma factors"/>
    <property type="match status" value="1"/>
</dbReference>
<dbReference type="InterPro" id="IPR014284">
    <property type="entry name" value="RNA_pol_sigma-70_dom"/>
</dbReference>
<dbReference type="SUPFAM" id="SSF88659">
    <property type="entry name" value="Sigma3 and sigma4 domains of RNA polymerase sigma factors"/>
    <property type="match status" value="1"/>
</dbReference>
<protein>
    <submittedName>
        <fullName evidence="8">RNA polymerase sigma-70 factor, ECF family protein</fullName>
    </submittedName>
</protein>
<dbReference type="EMBL" id="CP000613">
    <property type="protein sequence ID" value="ACJ01246.1"/>
    <property type="molecule type" value="Genomic_DNA"/>
</dbReference>
<dbReference type="STRING" id="414684.RC1_3903"/>
<keyword evidence="2" id="KW-0805">Transcription regulation</keyword>
<dbReference type="Pfam" id="PF04542">
    <property type="entry name" value="Sigma70_r2"/>
    <property type="match status" value="1"/>
</dbReference>
<accession>B6IY72</accession>
<dbReference type="eggNOG" id="COG1595">
    <property type="taxonomic scope" value="Bacteria"/>
</dbReference>
<dbReference type="InterPro" id="IPR013325">
    <property type="entry name" value="RNA_pol_sigma_r2"/>
</dbReference>
<feature type="domain" description="RNA polymerase sigma factor 70 region 4 type 2" evidence="7">
    <location>
        <begin position="140"/>
        <end position="191"/>
    </location>
</feature>
<dbReference type="GO" id="GO:0006352">
    <property type="term" value="P:DNA-templated transcription initiation"/>
    <property type="evidence" value="ECO:0007669"/>
    <property type="project" value="InterPro"/>
</dbReference>
<keyword evidence="9" id="KW-1185">Reference proteome</keyword>
<evidence type="ECO:0000256" key="2">
    <source>
        <dbReference type="ARBA" id="ARBA00023015"/>
    </source>
</evidence>
<keyword evidence="4" id="KW-0238">DNA-binding</keyword>
<dbReference type="Proteomes" id="UP000001591">
    <property type="component" value="Chromosome"/>
</dbReference>
<evidence type="ECO:0000313" key="9">
    <source>
        <dbReference type="Proteomes" id="UP000001591"/>
    </source>
</evidence>
<dbReference type="InterPro" id="IPR013249">
    <property type="entry name" value="RNA_pol_sigma70_r4_t2"/>
</dbReference>
<evidence type="ECO:0000259" key="7">
    <source>
        <dbReference type="Pfam" id="PF08281"/>
    </source>
</evidence>
<dbReference type="Gene3D" id="1.10.1740.10">
    <property type="match status" value="1"/>
</dbReference>
<dbReference type="CDD" id="cd06171">
    <property type="entry name" value="Sigma70_r4"/>
    <property type="match status" value="1"/>
</dbReference>
<evidence type="ECO:0000256" key="5">
    <source>
        <dbReference type="ARBA" id="ARBA00023163"/>
    </source>
</evidence>
<dbReference type="InterPro" id="IPR036388">
    <property type="entry name" value="WH-like_DNA-bd_sf"/>
</dbReference>
<dbReference type="PANTHER" id="PTHR43133">
    <property type="entry name" value="RNA POLYMERASE ECF-TYPE SIGMA FACTO"/>
    <property type="match status" value="1"/>
</dbReference>
<dbReference type="Pfam" id="PF08281">
    <property type="entry name" value="Sigma70_r4_2"/>
    <property type="match status" value="1"/>
</dbReference>
<dbReference type="KEGG" id="rce:RC1_3903"/>
<dbReference type="AlphaFoldDB" id="B6IY72"/>
<gene>
    <name evidence="8" type="ordered locus">RC1_3903</name>
</gene>
<dbReference type="PANTHER" id="PTHR43133:SF8">
    <property type="entry name" value="RNA POLYMERASE SIGMA FACTOR HI_1459-RELATED"/>
    <property type="match status" value="1"/>
</dbReference>
<keyword evidence="3" id="KW-0731">Sigma factor</keyword>
<evidence type="ECO:0000313" key="8">
    <source>
        <dbReference type="EMBL" id="ACJ01246.1"/>
    </source>
</evidence>
<proteinExistence type="inferred from homology"/>
<evidence type="ECO:0000256" key="3">
    <source>
        <dbReference type="ARBA" id="ARBA00023082"/>
    </source>
</evidence>
<name>B6IY72_RHOCS</name>
<evidence type="ECO:0000256" key="1">
    <source>
        <dbReference type="ARBA" id="ARBA00010641"/>
    </source>
</evidence>
<dbReference type="InterPro" id="IPR039425">
    <property type="entry name" value="RNA_pol_sigma-70-like"/>
</dbReference>
<dbReference type="GO" id="GO:0003677">
    <property type="term" value="F:DNA binding"/>
    <property type="evidence" value="ECO:0007669"/>
    <property type="project" value="UniProtKB-KW"/>
</dbReference>
<organism evidence="8 9">
    <name type="scientific">Rhodospirillum centenum (strain ATCC 51521 / SW)</name>
    <dbReference type="NCBI Taxonomy" id="414684"/>
    <lineage>
        <taxon>Bacteria</taxon>
        <taxon>Pseudomonadati</taxon>
        <taxon>Pseudomonadota</taxon>
        <taxon>Alphaproteobacteria</taxon>
        <taxon>Rhodospirillales</taxon>
        <taxon>Rhodospirillaceae</taxon>
        <taxon>Rhodospirillum</taxon>
    </lineage>
</organism>
<dbReference type="Gene3D" id="1.10.10.10">
    <property type="entry name" value="Winged helix-like DNA-binding domain superfamily/Winged helix DNA-binding domain"/>
    <property type="match status" value="1"/>
</dbReference>
<dbReference type="GO" id="GO:0016987">
    <property type="term" value="F:sigma factor activity"/>
    <property type="evidence" value="ECO:0007669"/>
    <property type="project" value="UniProtKB-KW"/>
</dbReference>
<dbReference type="NCBIfam" id="TIGR02937">
    <property type="entry name" value="sigma70-ECF"/>
    <property type="match status" value="1"/>
</dbReference>
<evidence type="ECO:0000259" key="6">
    <source>
        <dbReference type="Pfam" id="PF04542"/>
    </source>
</evidence>
<dbReference type="InterPro" id="IPR007627">
    <property type="entry name" value="RNA_pol_sigma70_r2"/>
</dbReference>
<evidence type="ECO:0000256" key="4">
    <source>
        <dbReference type="ARBA" id="ARBA00023125"/>
    </source>
</evidence>